<dbReference type="InterPro" id="IPR011009">
    <property type="entry name" value="Kinase-like_dom_sf"/>
</dbReference>
<feature type="compositionally biased region" description="Polar residues" evidence="8">
    <location>
        <begin position="366"/>
        <end position="379"/>
    </location>
</feature>
<dbReference type="Gene3D" id="3.30.200.20">
    <property type="entry name" value="Phosphorylase Kinase, domain 1"/>
    <property type="match status" value="1"/>
</dbReference>
<proteinExistence type="predicted"/>
<reference evidence="11 12" key="1">
    <citation type="journal article" date="2015" name="Emerg. Microbes Infect.">
        <title>Characterization of 17 strains belonging to the Mycobacterium simiae complex and description of Mycobacterium paraense sp. nov.</title>
        <authorList>
            <person name="Fusco da Costa A.R."/>
            <person name="Fedrizzi T."/>
            <person name="Lopes M.L."/>
            <person name="Pecorari M."/>
            <person name="Oliveira da Costa W.L."/>
            <person name="Giacobazzi E."/>
            <person name="da Costa Bahia J.R."/>
            <person name="De Sanctis V."/>
            <person name="Batista Lima K.V."/>
            <person name="Bertorelli R."/>
            <person name="Grottola A."/>
            <person name="Fabio A."/>
            <person name="Mariottini A."/>
            <person name="Ferretti P."/>
            <person name="Di Leva F."/>
            <person name="Fregni Serpini G."/>
            <person name="Tagliazucchi S."/>
            <person name="Rumpianesi F."/>
            <person name="Jousson O."/>
            <person name="Segata N."/>
            <person name="Tortoli E."/>
        </authorList>
    </citation>
    <scope>NUCLEOTIDE SEQUENCE [LARGE SCALE GENOMIC DNA]</scope>
    <source>
        <strain evidence="11 12">FI-07156</strain>
    </source>
</reference>
<comment type="caution">
    <text evidence="11">The sequence shown here is derived from an EMBL/GenBank/DDBJ whole genome shotgun (WGS) entry which is preliminary data.</text>
</comment>
<dbReference type="PANTHER" id="PTHR43289:SF6">
    <property type="entry name" value="SERINE_THREONINE-PROTEIN KINASE NEKL-3"/>
    <property type="match status" value="1"/>
</dbReference>
<dbReference type="Gene3D" id="1.10.510.10">
    <property type="entry name" value="Transferase(Phosphotransferase) domain 1"/>
    <property type="match status" value="1"/>
</dbReference>
<keyword evidence="9" id="KW-1133">Transmembrane helix</keyword>
<keyword evidence="2 11" id="KW-0723">Serine/threonine-protein kinase</keyword>
<protein>
    <recommendedName>
        <fullName evidence="1">non-specific serine/threonine protein kinase</fullName>
        <ecNumber evidence="1">2.7.11.1</ecNumber>
    </recommendedName>
</protein>
<evidence type="ECO:0000259" key="10">
    <source>
        <dbReference type="PROSITE" id="PS50011"/>
    </source>
</evidence>
<evidence type="ECO:0000256" key="1">
    <source>
        <dbReference type="ARBA" id="ARBA00012513"/>
    </source>
</evidence>
<keyword evidence="5 11" id="KW-0418">Kinase</keyword>
<feature type="domain" description="Protein kinase" evidence="10">
    <location>
        <begin position="5"/>
        <end position="265"/>
    </location>
</feature>
<dbReference type="RefSeq" id="WP_085093523.1">
    <property type="nucleotide sequence ID" value="NZ_LQPK01000006.1"/>
</dbReference>
<dbReference type="EC" id="2.7.11.1" evidence="1"/>
<dbReference type="InterPro" id="IPR008271">
    <property type="entry name" value="Ser/Thr_kinase_AS"/>
</dbReference>
<keyword evidence="3" id="KW-0808">Transferase</keyword>
<evidence type="ECO:0000256" key="4">
    <source>
        <dbReference type="ARBA" id="ARBA00022741"/>
    </source>
</evidence>
<feature type="transmembrane region" description="Helical" evidence="9">
    <location>
        <begin position="316"/>
        <end position="341"/>
    </location>
</feature>
<dbReference type="GO" id="GO:0004674">
    <property type="term" value="F:protein serine/threonine kinase activity"/>
    <property type="evidence" value="ECO:0007669"/>
    <property type="project" value="UniProtKB-KW"/>
</dbReference>
<dbReference type="SUPFAM" id="SSF56112">
    <property type="entry name" value="Protein kinase-like (PK-like)"/>
    <property type="match status" value="1"/>
</dbReference>
<dbReference type="SMART" id="SM00220">
    <property type="entry name" value="S_TKc"/>
    <property type="match status" value="1"/>
</dbReference>
<organism evidence="11 12">
    <name type="scientific">Mycobacterium paraense</name>
    <dbReference type="NCBI Taxonomy" id="767916"/>
    <lineage>
        <taxon>Bacteria</taxon>
        <taxon>Bacillati</taxon>
        <taxon>Actinomycetota</taxon>
        <taxon>Actinomycetes</taxon>
        <taxon>Mycobacteriales</taxon>
        <taxon>Mycobacteriaceae</taxon>
        <taxon>Mycobacterium</taxon>
        <taxon>Mycobacterium simiae complex</taxon>
    </lineage>
</organism>
<feature type="region of interest" description="Disordered" evidence="8">
    <location>
        <begin position="268"/>
        <end position="314"/>
    </location>
</feature>
<evidence type="ECO:0000256" key="6">
    <source>
        <dbReference type="ARBA" id="ARBA00022840"/>
    </source>
</evidence>
<dbReference type="PROSITE" id="PS50011">
    <property type="entry name" value="PROTEIN_KINASE_DOM"/>
    <property type="match status" value="1"/>
</dbReference>
<name>A0ABX3VR13_9MYCO</name>
<keyword evidence="4 7" id="KW-0547">Nucleotide-binding</keyword>
<dbReference type="InterPro" id="IPR000719">
    <property type="entry name" value="Prot_kinase_dom"/>
</dbReference>
<keyword evidence="9" id="KW-0472">Membrane</keyword>
<feature type="compositionally biased region" description="Low complexity" evidence="8">
    <location>
        <begin position="350"/>
        <end position="365"/>
    </location>
</feature>
<feature type="binding site" evidence="7">
    <location>
        <position position="34"/>
    </location>
    <ligand>
        <name>ATP</name>
        <dbReference type="ChEBI" id="CHEBI:30616"/>
    </ligand>
</feature>
<keyword evidence="6 7" id="KW-0067">ATP-binding</keyword>
<dbReference type="PROSITE" id="PS00108">
    <property type="entry name" value="PROTEIN_KINASE_ST"/>
    <property type="match status" value="1"/>
</dbReference>
<evidence type="ECO:0000256" key="9">
    <source>
        <dbReference type="SAM" id="Phobius"/>
    </source>
</evidence>
<dbReference type="CDD" id="cd14014">
    <property type="entry name" value="STKc_PknB_like"/>
    <property type="match status" value="1"/>
</dbReference>
<evidence type="ECO:0000313" key="11">
    <source>
        <dbReference type="EMBL" id="ORW32722.1"/>
    </source>
</evidence>
<feature type="region of interest" description="Disordered" evidence="8">
    <location>
        <begin position="346"/>
        <end position="405"/>
    </location>
</feature>
<sequence length="505" mass="53987">MFGKYKLNRLLGQGGMGEVYEAYDTSKDRTVALKILRQELSNDELYRNRFQRESHAAAMLEEPHVIPIYDWGETDGSLFIDMRLVRGQDLHELLKRGPLAPDRVVAIIRQIAAALDAAHAQGMVHRDVKPQNILITSAEDFAYLIDFGIAQNLDDTRLTVAGSAIGSFAYMAPERFEEGQTTSSVDVYSLAAVLYEALTGQAPFTVSGVEQLIAAHMSAPPPRPSVVNPRVPAAFDDVIARGMAKDPDDRYGSAGALGRAAQRALDGGAWSGRSSGPFAANEQARPNPAANGPYDSGPTRPAWQATEQPPNRTPPWLAPTVITVAAALLLGSIGVIIVLLARQHNPPSTPTTHPTTSTIAASPTSDQDQGPTSVQLSTQPVLPPPPPPAAVARPPLISGPDNSPRHESCDYGWSLNNVTGWGSHAGRGTPETSCYFAGSVLTSYWNEYGKPSRQLRTISAPGAVDCDTVDGAACDGSNFLMQCAAYGSDNWITCTGGHGARVYLY</sequence>
<keyword evidence="9" id="KW-0812">Transmembrane</keyword>
<evidence type="ECO:0000256" key="7">
    <source>
        <dbReference type="PROSITE-ProRule" id="PRU10141"/>
    </source>
</evidence>
<dbReference type="InterPro" id="IPR017441">
    <property type="entry name" value="Protein_kinase_ATP_BS"/>
</dbReference>
<dbReference type="PROSITE" id="PS00107">
    <property type="entry name" value="PROTEIN_KINASE_ATP"/>
    <property type="match status" value="1"/>
</dbReference>
<evidence type="ECO:0000313" key="12">
    <source>
        <dbReference type="Proteomes" id="UP000193801"/>
    </source>
</evidence>
<gene>
    <name evidence="11" type="ORF">AWB91_09515</name>
</gene>
<keyword evidence="12" id="KW-1185">Reference proteome</keyword>
<evidence type="ECO:0000256" key="3">
    <source>
        <dbReference type="ARBA" id="ARBA00022679"/>
    </source>
</evidence>
<evidence type="ECO:0000256" key="5">
    <source>
        <dbReference type="ARBA" id="ARBA00022777"/>
    </source>
</evidence>
<evidence type="ECO:0000256" key="8">
    <source>
        <dbReference type="SAM" id="MobiDB-lite"/>
    </source>
</evidence>
<dbReference type="Proteomes" id="UP000193801">
    <property type="component" value="Unassembled WGS sequence"/>
</dbReference>
<evidence type="ECO:0000256" key="2">
    <source>
        <dbReference type="ARBA" id="ARBA00022527"/>
    </source>
</evidence>
<dbReference type="PANTHER" id="PTHR43289">
    <property type="entry name" value="MITOGEN-ACTIVATED PROTEIN KINASE KINASE KINASE 20-RELATED"/>
    <property type="match status" value="1"/>
</dbReference>
<dbReference type="Pfam" id="PF00069">
    <property type="entry name" value="Pkinase"/>
    <property type="match status" value="1"/>
</dbReference>
<accession>A0ABX3VR13</accession>
<dbReference type="EMBL" id="LQPK01000006">
    <property type="protein sequence ID" value="ORW32722.1"/>
    <property type="molecule type" value="Genomic_DNA"/>
</dbReference>